<dbReference type="PROSITE" id="PS51910">
    <property type="entry name" value="GH18_2"/>
    <property type="match status" value="1"/>
</dbReference>
<dbReference type="Pfam" id="PF02018">
    <property type="entry name" value="CBM_4_9"/>
    <property type="match status" value="1"/>
</dbReference>
<keyword evidence="1" id="KW-0378">Hydrolase</keyword>
<proteinExistence type="predicted"/>
<keyword evidence="4" id="KW-1185">Reference proteome</keyword>
<dbReference type="CDD" id="cd06543">
    <property type="entry name" value="GH18_PF-ChiA-like"/>
    <property type="match status" value="1"/>
</dbReference>
<protein>
    <recommendedName>
        <fullName evidence="2">GH18 domain-containing protein</fullName>
    </recommendedName>
</protein>
<evidence type="ECO:0000313" key="4">
    <source>
        <dbReference type="Proteomes" id="UP001500751"/>
    </source>
</evidence>
<accession>A0ABP5GZS7</accession>
<gene>
    <name evidence="3" type="ORF">GCM10009839_83040</name>
</gene>
<dbReference type="PANTHER" id="PTHR42976:SF1">
    <property type="entry name" value="GH18 DOMAIN-CONTAINING PROTEIN-RELATED"/>
    <property type="match status" value="1"/>
</dbReference>
<dbReference type="Pfam" id="PF12733">
    <property type="entry name" value="Cadherin-like"/>
    <property type="match status" value="2"/>
</dbReference>
<feature type="domain" description="GH18" evidence="2">
    <location>
        <begin position="1"/>
        <end position="273"/>
    </location>
</feature>
<sequence length="719" mass="71400">MAFIQAATKGSCTVYWNGDTSMPISSSTFGASITKIRAAGGDVIPSFGGYTADNTGTEIADSCTNVSSIAAAYENVITTYDVTRIDLDTEDNSLTNTAGIDRRNKAIKMVEDWAAANGRTIQFTYTLPTTTSGLASSGLKVLQNAVTNNARIDTVNIMTFDYYDNAGTHNMANDTKTAATGLKNQLATLYPSKTTAQLWGMIGVTEMPGIDDFGAAETFQTADAAPVLSWAQSNGIGEISFWALQRDNGGCPGTGGSDTCSGISQSQWFFSNTFAPFTSGGTTTNDFSVSVSPTSGSVPAGSSATATVSTAVTSGSAQSVSLTASGAPSGTTVTFNPSSVTAGGSSTATIATSASTPAGTYPITITGTGATGTHTATYNLTVTSAPTNDFSVSVAPSSGSVAQAGSATATVSTAVTAGTAQSVTLTATGAPTGATVTFNPSSVTAGGTSTFTVATSASTPPGTYPITIKGTAASGSHTTTYTLTVTGVVTNDFSVSVAPASGSVTAGSSATATVSTAVTSGSAQTVALTATGAPTGATVTLNPTSVTAGGTSALTVATSASTPAGTYPITITGTAASGSHSATYTLTVTTGGTTTIVNGDFESGSLSPWTCQSGDAVVSSPVHGGTHAARISATSSATGECDQTVTLTPNKSYTLKVWVQGNFAFAGVSGGASASTWATGSTWTQLSIPFTTGANGTVTVFVHGWFGQGDVYADDFTLS</sequence>
<dbReference type="Gene3D" id="3.20.20.80">
    <property type="entry name" value="Glycosidases"/>
    <property type="match status" value="1"/>
</dbReference>
<dbReference type="InterPro" id="IPR001223">
    <property type="entry name" value="Glyco_hydro18_cat"/>
</dbReference>
<dbReference type="SUPFAM" id="SSF49785">
    <property type="entry name" value="Galactose-binding domain-like"/>
    <property type="match status" value="1"/>
</dbReference>
<dbReference type="PANTHER" id="PTHR42976">
    <property type="entry name" value="BIFUNCTIONAL CHITINASE/LYSOZYME-RELATED"/>
    <property type="match status" value="1"/>
</dbReference>
<organism evidence="3 4">
    <name type="scientific">Catenulispora yoronensis</name>
    <dbReference type="NCBI Taxonomy" id="450799"/>
    <lineage>
        <taxon>Bacteria</taxon>
        <taxon>Bacillati</taxon>
        <taxon>Actinomycetota</taxon>
        <taxon>Actinomycetes</taxon>
        <taxon>Catenulisporales</taxon>
        <taxon>Catenulisporaceae</taxon>
        <taxon>Catenulispora</taxon>
    </lineage>
</organism>
<dbReference type="Gene3D" id="2.60.120.260">
    <property type="entry name" value="Galactose-binding domain-like"/>
    <property type="match status" value="1"/>
</dbReference>
<dbReference type="SUPFAM" id="SSF51445">
    <property type="entry name" value="(Trans)glycosidases"/>
    <property type="match status" value="1"/>
</dbReference>
<dbReference type="InterPro" id="IPR003305">
    <property type="entry name" value="CenC_carb-bd"/>
</dbReference>
<dbReference type="Proteomes" id="UP001500751">
    <property type="component" value="Unassembled WGS sequence"/>
</dbReference>
<dbReference type="InterPro" id="IPR017853">
    <property type="entry name" value="GH"/>
</dbReference>
<evidence type="ECO:0000256" key="1">
    <source>
        <dbReference type="ARBA" id="ARBA00022801"/>
    </source>
</evidence>
<reference evidence="4" key="1">
    <citation type="journal article" date="2019" name="Int. J. Syst. Evol. Microbiol.">
        <title>The Global Catalogue of Microorganisms (GCM) 10K type strain sequencing project: providing services to taxonomists for standard genome sequencing and annotation.</title>
        <authorList>
            <consortium name="The Broad Institute Genomics Platform"/>
            <consortium name="The Broad Institute Genome Sequencing Center for Infectious Disease"/>
            <person name="Wu L."/>
            <person name="Ma J."/>
        </authorList>
    </citation>
    <scope>NUCLEOTIDE SEQUENCE [LARGE SCALE GENOMIC DNA]</scope>
    <source>
        <strain evidence="4">JCM 16014</strain>
    </source>
</reference>
<dbReference type="InterPro" id="IPR025883">
    <property type="entry name" value="Cadherin-like_domain"/>
</dbReference>
<dbReference type="InterPro" id="IPR052750">
    <property type="entry name" value="GH18_Chitinase"/>
</dbReference>
<evidence type="ECO:0000259" key="2">
    <source>
        <dbReference type="PROSITE" id="PS51910"/>
    </source>
</evidence>
<comment type="caution">
    <text evidence="3">The sequence shown here is derived from an EMBL/GenBank/DDBJ whole genome shotgun (WGS) entry which is preliminary data.</text>
</comment>
<dbReference type="EMBL" id="BAAAQN010000076">
    <property type="protein sequence ID" value="GAA2059906.1"/>
    <property type="molecule type" value="Genomic_DNA"/>
</dbReference>
<evidence type="ECO:0000313" key="3">
    <source>
        <dbReference type="EMBL" id="GAA2059906.1"/>
    </source>
</evidence>
<dbReference type="InterPro" id="IPR008979">
    <property type="entry name" value="Galactose-bd-like_sf"/>
</dbReference>
<name>A0ABP5GZS7_9ACTN</name>